<dbReference type="Gene3D" id="2.10.109.10">
    <property type="entry name" value="Umud Fragment, subunit A"/>
    <property type="match status" value="1"/>
</dbReference>
<keyword evidence="6" id="KW-1185">Reference proteome</keyword>
<accession>A0A3L9M6W6</accession>
<gene>
    <name evidence="5" type="ORF">EAH69_09615</name>
</gene>
<dbReference type="PANTHER" id="PTHR40661:SF3">
    <property type="entry name" value="FELS-1 PROPHAGE TRANSCRIPTIONAL REGULATOR"/>
    <property type="match status" value="1"/>
</dbReference>
<evidence type="ECO:0000256" key="1">
    <source>
        <dbReference type="ARBA" id="ARBA00023015"/>
    </source>
</evidence>
<dbReference type="PROSITE" id="PS50943">
    <property type="entry name" value="HTH_CROC1"/>
    <property type="match status" value="1"/>
</dbReference>
<dbReference type="Gene3D" id="1.10.260.40">
    <property type="entry name" value="lambda repressor-like DNA-binding domains"/>
    <property type="match status" value="1"/>
</dbReference>
<dbReference type="InterPro" id="IPR015927">
    <property type="entry name" value="Peptidase_S24_S26A/B/C"/>
</dbReference>
<keyword evidence="1" id="KW-0805">Transcription regulation</keyword>
<dbReference type="InterPro" id="IPR001387">
    <property type="entry name" value="Cro/C1-type_HTH"/>
</dbReference>
<proteinExistence type="predicted"/>
<dbReference type="PANTHER" id="PTHR40661">
    <property type="match status" value="1"/>
</dbReference>
<name>A0A3L9M6W6_9FLAO</name>
<evidence type="ECO:0000313" key="5">
    <source>
        <dbReference type="EMBL" id="RLZ08562.1"/>
    </source>
</evidence>
<dbReference type="CDD" id="cd00093">
    <property type="entry name" value="HTH_XRE"/>
    <property type="match status" value="1"/>
</dbReference>
<evidence type="ECO:0000256" key="3">
    <source>
        <dbReference type="ARBA" id="ARBA00023163"/>
    </source>
</evidence>
<dbReference type="Pfam" id="PF01381">
    <property type="entry name" value="HTH_3"/>
    <property type="match status" value="1"/>
</dbReference>
<dbReference type="AlphaFoldDB" id="A0A3L9M6W6"/>
<dbReference type="InterPro" id="IPR036286">
    <property type="entry name" value="LexA/Signal_pep-like_sf"/>
</dbReference>
<dbReference type="SUPFAM" id="SSF47413">
    <property type="entry name" value="lambda repressor-like DNA-binding domains"/>
    <property type="match status" value="1"/>
</dbReference>
<protein>
    <submittedName>
        <fullName evidence="5">XRE family transcriptional regulator</fullName>
    </submittedName>
</protein>
<dbReference type="SUPFAM" id="SSF51306">
    <property type="entry name" value="LexA/Signal peptidase"/>
    <property type="match status" value="1"/>
</dbReference>
<evidence type="ECO:0000259" key="4">
    <source>
        <dbReference type="PROSITE" id="PS50943"/>
    </source>
</evidence>
<dbReference type="EMBL" id="RDOJ01000013">
    <property type="protein sequence ID" value="RLZ08562.1"/>
    <property type="molecule type" value="Genomic_DNA"/>
</dbReference>
<evidence type="ECO:0000256" key="2">
    <source>
        <dbReference type="ARBA" id="ARBA00023125"/>
    </source>
</evidence>
<dbReference type="Pfam" id="PF00717">
    <property type="entry name" value="Peptidase_S24"/>
    <property type="match status" value="1"/>
</dbReference>
<keyword evidence="3" id="KW-0804">Transcription</keyword>
<reference evidence="5 6" key="1">
    <citation type="submission" date="2018-10" db="EMBL/GenBank/DDBJ databases">
        <authorList>
            <person name="Chen X."/>
        </authorList>
    </citation>
    <scope>NUCLEOTIDE SEQUENCE [LARGE SCALE GENOMIC DNA]</scope>
    <source>
        <strain evidence="5 6">YIM 102668</strain>
    </source>
</reference>
<sequence>MSIAYFVSITKQIYKQLLILNKQKMIEILNINERISYIIDNQYNGNQKKFAENIGFSAQVISNIVSGRKSKPSYEVLNAIVSTNVYINSEWLLTGKGDMLKQDLICDKEPKTDYIPLIPIEAMAGKGNNGSVQILQKDIIGGYVIPEFTQRGVEYIIRVSGSSMYPKYSSGDLLGCKTVNDTSFFQWGKIYVLDTDQGPMVKRLFPTDKENVLECRSDNKDYPPFPINKDSIYKIAIVIGVLRLE</sequence>
<keyword evidence="2" id="KW-0238">DNA-binding</keyword>
<dbReference type="InterPro" id="IPR039418">
    <property type="entry name" value="LexA-like"/>
</dbReference>
<organism evidence="5 6">
    <name type="scientific">Faecalibacter macacae</name>
    <dbReference type="NCBI Taxonomy" id="1859289"/>
    <lineage>
        <taxon>Bacteria</taxon>
        <taxon>Pseudomonadati</taxon>
        <taxon>Bacteroidota</taxon>
        <taxon>Flavobacteriia</taxon>
        <taxon>Flavobacteriales</taxon>
        <taxon>Weeksellaceae</taxon>
        <taxon>Faecalibacter</taxon>
    </lineage>
</organism>
<dbReference type="Proteomes" id="UP000275348">
    <property type="component" value="Unassembled WGS sequence"/>
</dbReference>
<dbReference type="GO" id="GO:0003677">
    <property type="term" value="F:DNA binding"/>
    <property type="evidence" value="ECO:0007669"/>
    <property type="project" value="UniProtKB-KW"/>
</dbReference>
<feature type="domain" description="HTH cro/C1-type" evidence="4">
    <location>
        <begin position="47"/>
        <end position="80"/>
    </location>
</feature>
<dbReference type="CDD" id="cd06529">
    <property type="entry name" value="S24_LexA-like"/>
    <property type="match status" value="1"/>
</dbReference>
<dbReference type="InterPro" id="IPR010982">
    <property type="entry name" value="Lambda_DNA-bd_dom_sf"/>
</dbReference>
<comment type="caution">
    <text evidence="5">The sequence shown here is derived from an EMBL/GenBank/DDBJ whole genome shotgun (WGS) entry which is preliminary data.</text>
</comment>
<evidence type="ECO:0000313" key="6">
    <source>
        <dbReference type="Proteomes" id="UP000275348"/>
    </source>
</evidence>